<dbReference type="OrthoDB" id="3577327at2"/>
<evidence type="ECO:0000313" key="2">
    <source>
        <dbReference type="Proteomes" id="UP000323454"/>
    </source>
</evidence>
<reference evidence="1 2" key="1">
    <citation type="submission" date="2019-09" db="EMBL/GenBank/DDBJ databases">
        <title>Goodfellowia gen. nov., a new genus of the Pseudonocardineae related to Actinoalloteichus, containing Goodfellowia coeruleoviolacea gen. nov., comb. nov. gen. nov., comb. nov.</title>
        <authorList>
            <person name="Labeda D."/>
        </authorList>
    </citation>
    <scope>NUCLEOTIDE SEQUENCE [LARGE SCALE GENOMIC DNA]</scope>
    <source>
        <strain evidence="1 2">AN110305</strain>
    </source>
</reference>
<protein>
    <submittedName>
        <fullName evidence="1">Uncharacterized protein</fullName>
    </submittedName>
</protein>
<keyword evidence="2" id="KW-1185">Reference proteome</keyword>
<gene>
    <name evidence="1" type="ORF">F0L68_08560</name>
</gene>
<organism evidence="1 2">
    <name type="scientific">Solihabitans fulvus</name>
    <dbReference type="NCBI Taxonomy" id="1892852"/>
    <lineage>
        <taxon>Bacteria</taxon>
        <taxon>Bacillati</taxon>
        <taxon>Actinomycetota</taxon>
        <taxon>Actinomycetes</taxon>
        <taxon>Pseudonocardiales</taxon>
        <taxon>Pseudonocardiaceae</taxon>
        <taxon>Solihabitans</taxon>
    </lineage>
</organism>
<comment type="caution">
    <text evidence="1">The sequence shown here is derived from an EMBL/GenBank/DDBJ whole genome shotgun (WGS) entry which is preliminary data.</text>
</comment>
<dbReference type="AlphaFoldDB" id="A0A5B2XL00"/>
<accession>A0A5B2XL00</accession>
<evidence type="ECO:0000313" key="1">
    <source>
        <dbReference type="EMBL" id="KAA2264033.1"/>
    </source>
</evidence>
<dbReference type="EMBL" id="VUOB01000013">
    <property type="protein sequence ID" value="KAA2264033.1"/>
    <property type="molecule type" value="Genomic_DNA"/>
</dbReference>
<dbReference type="RefSeq" id="WP_149848940.1">
    <property type="nucleotide sequence ID" value="NZ_VUOB01000013.1"/>
</dbReference>
<sequence>MAVFLTLVAGCSSGSDGPQTTPTHSADPVQAERLLVKVRALEADQCQTVAAERVVHDCARYVAQVAIATGDLRAQLAGNSAGLDAVQALQAGADAYQQNSCDASDAPVPTCTQALNAMRTALPRVETGLTTK</sequence>
<reference evidence="1 2" key="2">
    <citation type="submission" date="2019-09" db="EMBL/GenBank/DDBJ databases">
        <authorList>
            <person name="Jin C."/>
        </authorList>
    </citation>
    <scope>NUCLEOTIDE SEQUENCE [LARGE SCALE GENOMIC DNA]</scope>
    <source>
        <strain evidence="1 2">AN110305</strain>
    </source>
</reference>
<name>A0A5B2XL00_9PSEU</name>
<dbReference type="Proteomes" id="UP000323454">
    <property type="component" value="Unassembled WGS sequence"/>
</dbReference>
<proteinExistence type="predicted"/>